<dbReference type="Gene3D" id="2.40.50.140">
    <property type="entry name" value="Nucleic acid-binding proteins"/>
    <property type="match status" value="1"/>
</dbReference>
<evidence type="ECO:0000313" key="2">
    <source>
        <dbReference type="Proteomes" id="UP001370490"/>
    </source>
</evidence>
<organism evidence="1 2">
    <name type="scientific">Dillenia turbinata</name>
    <dbReference type="NCBI Taxonomy" id="194707"/>
    <lineage>
        <taxon>Eukaryota</taxon>
        <taxon>Viridiplantae</taxon>
        <taxon>Streptophyta</taxon>
        <taxon>Embryophyta</taxon>
        <taxon>Tracheophyta</taxon>
        <taxon>Spermatophyta</taxon>
        <taxon>Magnoliopsida</taxon>
        <taxon>eudicotyledons</taxon>
        <taxon>Gunneridae</taxon>
        <taxon>Pentapetalae</taxon>
        <taxon>Dilleniales</taxon>
        <taxon>Dilleniaceae</taxon>
        <taxon>Dillenia</taxon>
    </lineage>
</organism>
<dbReference type="InterPro" id="IPR012340">
    <property type="entry name" value="NA-bd_OB-fold"/>
</dbReference>
<dbReference type="Proteomes" id="UP001370490">
    <property type="component" value="Unassembled WGS sequence"/>
</dbReference>
<dbReference type="EMBL" id="JBAMMX010000008">
    <property type="protein sequence ID" value="KAK6934185.1"/>
    <property type="molecule type" value="Genomic_DNA"/>
</dbReference>
<evidence type="ECO:0000313" key="1">
    <source>
        <dbReference type="EMBL" id="KAK6934185.1"/>
    </source>
</evidence>
<evidence type="ECO:0008006" key="3">
    <source>
        <dbReference type="Google" id="ProtNLM"/>
    </source>
</evidence>
<dbReference type="AlphaFoldDB" id="A0AAN8ZH72"/>
<keyword evidence="2" id="KW-1185">Reference proteome</keyword>
<protein>
    <recommendedName>
        <fullName evidence="3">Replication factor A C-terminal domain-containing protein</fullName>
    </recommendedName>
</protein>
<comment type="caution">
    <text evidence="1">The sequence shown here is derived from an EMBL/GenBank/DDBJ whole genome shotgun (WGS) entry which is preliminary data.</text>
</comment>
<sequence length="117" mass="13053">MGKTYWIKAIPTIVDINQTFYYSVCEHCGKGGGAPIGILYDCHQCTTKNIKAVPKAKFTIQLAVNSGFLTEYVQDKVNQYLLKPSTLLITNYLISKYDLLLLVSEASQESIMQLLGL</sequence>
<proteinExistence type="predicted"/>
<accession>A0AAN8ZH72</accession>
<reference evidence="1 2" key="1">
    <citation type="submission" date="2023-12" db="EMBL/GenBank/DDBJ databases">
        <title>A high-quality genome assembly for Dillenia turbinata (Dilleniales).</title>
        <authorList>
            <person name="Chanderbali A."/>
        </authorList>
    </citation>
    <scope>NUCLEOTIDE SEQUENCE [LARGE SCALE GENOMIC DNA]</scope>
    <source>
        <strain evidence="1">LSX21</strain>
        <tissue evidence="1">Leaf</tissue>
    </source>
</reference>
<name>A0AAN8ZH72_9MAGN</name>
<gene>
    <name evidence="1" type="ORF">RJ641_034340</name>
</gene>